<dbReference type="PROSITE" id="PS50113">
    <property type="entry name" value="PAC"/>
    <property type="match status" value="1"/>
</dbReference>
<sequence>MLSGQQYQARLRRTAGAFELAREGILITSVQGEILDTNPAFTRITGYSRDEVVGRTPAMLQSGRQGPDFYRAMWQTLGASGHWEGEVWNRRKDGELYLETLTISALRDSDGAVSNYIGFFADVTLQKEHNSRLEQLANYDALTGLPNRRLLMDRLRQAMAQARQHSTLAVLYLDLDGFKAVNDRFDHAHGDALLVTLGRRMTQAVRASDTVARVGGDEFVVVLQNLASIADCIALLERLRGACRQGLQCGQRRAQVSASIGVTFFDRRDDDPYQLLQRADRAMYQAKATGKDRYQFSGDRHR</sequence>
<keyword evidence="5" id="KW-1185">Reference proteome</keyword>
<accession>A0ABX6MET7</accession>
<evidence type="ECO:0000259" key="3">
    <source>
        <dbReference type="PROSITE" id="PS50887"/>
    </source>
</evidence>
<dbReference type="CDD" id="cd01949">
    <property type="entry name" value="GGDEF"/>
    <property type="match status" value="1"/>
</dbReference>
<organism evidence="4 5">
    <name type="scientific">Duganella dendranthematis</name>
    <dbReference type="NCBI Taxonomy" id="2728021"/>
    <lineage>
        <taxon>Bacteria</taxon>
        <taxon>Pseudomonadati</taxon>
        <taxon>Pseudomonadota</taxon>
        <taxon>Betaproteobacteria</taxon>
        <taxon>Burkholderiales</taxon>
        <taxon>Oxalobacteraceae</taxon>
        <taxon>Telluria group</taxon>
        <taxon>Duganella</taxon>
    </lineage>
</organism>
<dbReference type="PROSITE" id="PS50887">
    <property type="entry name" value="GGDEF"/>
    <property type="match status" value="1"/>
</dbReference>
<dbReference type="InterPro" id="IPR029787">
    <property type="entry name" value="Nucleotide_cyclase"/>
</dbReference>
<dbReference type="NCBIfam" id="TIGR00229">
    <property type="entry name" value="sensory_box"/>
    <property type="match status" value="1"/>
</dbReference>
<evidence type="ECO:0000313" key="4">
    <source>
        <dbReference type="EMBL" id="QJD92735.1"/>
    </source>
</evidence>
<dbReference type="InterPro" id="IPR000160">
    <property type="entry name" value="GGDEF_dom"/>
</dbReference>
<reference evidence="4 5" key="1">
    <citation type="submission" date="2020-04" db="EMBL/GenBank/DDBJ databases">
        <title>Genome sequencing of novel species.</title>
        <authorList>
            <person name="Heo J."/>
            <person name="Kim S.-J."/>
            <person name="Kim J.-S."/>
            <person name="Hong S.-B."/>
            <person name="Kwon S.-W."/>
        </authorList>
    </citation>
    <scope>NUCLEOTIDE SEQUENCE [LARGE SCALE GENOMIC DNA]</scope>
    <source>
        <strain evidence="4 5">AF9R3</strain>
    </source>
</reference>
<dbReference type="RefSeq" id="WP_169113799.1">
    <property type="nucleotide sequence ID" value="NZ_CP051684.1"/>
</dbReference>
<dbReference type="SMART" id="SM00086">
    <property type="entry name" value="PAC"/>
    <property type="match status" value="1"/>
</dbReference>
<proteinExistence type="predicted"/>
<dbReference type="CDD" id="cd00130">
    <property type="entry name" value="PAS"/>
    <property type="match status" value="1"/>
</dbReference>
<dbReference type="Pfam" id="PF00990">
    <property type="entry name" value="GGDEF"/>
    <property type="match status" value="1"/>
</dbReference>
<dbReference type="InterPro" id="IPR001610">
    <property type="entry name" value="PAC"/>
</dbReference>
<name>A0ABX6MET7_9BURK</name>
<dbReference type="EMBL" id="CP051684">
    <property type="protein sequence ID" value="QJD92735.1"/>
    <property type="molecule type" value="Genomic_DNA"/>
</dbReference>
<dbReference type="NCBIfam" id="TIGR00254">
    <property type="entry name" value="GGDEF"/>
    <property type="match status" value="1"/>
</dbReference>
<dbReference type="Pfam" id="PF13426">
    <property type="entry name" value="PAS_9"/>
    <property type="match status" value="1"/>
</dbReference>
<dbReference type="Gene3D" id="3.30.70.270">
    <property type="match status" value="1"/>
</dbReference>
<dbReference type="SUPFAM" id="SSF55785">
    <property type="entry name" value="PYP-like sensor domain (PAS domain)"/>
    <property type="match status" value="1"/>
</dbReference>
<evidence type="ECO:0000259" key="1">
    <source>
        <dbReference type="PROSITE" id="PS50112"/>
    </source>
</evidence>
<dbReference type="SUPFAM" id="SSF55073">
    <property type="entry name" value="Nucleotide cyclase"/>
    <property type="match status" value="1"/>
</dbReference>
<dbReference type="SMART" id="SM00267">
    <property type="entry name" value="GGDEF"/>
    <property type="match status" value="1"/>
</dbReference>
<dbReference type="PROSITE" id="PS50112">
    <property type="entry name" value="PAS"/>
    <property type="match status" value="1"/>
</dbReference>
<dbReference type="Gene3D" id="3.30.450.20">
    <property type="entry name" value="PAS domain"/>
    <property type="match status" value="1"/>
</dbReference>
<evidence type="ECO:0000259" key="2">
    <source>
        <dbReference type="PROSITE" id="PS50113"/>
    </source>
</evidence>
<gene>
    <name evidence="4" type="ORF">HH213_23195</name>
</gene>
<dbReference type="InterPro" id="IPR000014">
    <property type="entry name" value="PAS"/>
</dbReference>
<dbReference type="InterPro" id="IPR052163">
    <property type="entry name" value="DGC-Regulatory_Protein"/>
</dbReference>
<feature type="domain" description="GGDEF" evidence="3">
    <location>
        <begin position="166"/>
        <end position="299"/>
    </location>
</feature>
<dbReference type="InterPro" id="IPR043128">
    <property type="entry name" value="Rev_trsase/Diguanyl_cyclase"/>
</dbReference>
<evidence type="ECO:0000313" key="5">
    <source>
        <dbReference type="Proteomes" id="UP000503117"/>
    </source>
</evidence>
<dbReference type="PANTHER" id="PTHR46663:SF3">
    <property type="entry name" value="SLL0267 PROTEIN"/>
    <property type="match status" value="1"/>
</dbReference>
<dbReference type="InterPro" id="IPR000700">
    <property type="entry name" value="PAS-assoc_C"/>
</dbReference>
<feature type="domain" description="PAS" evidence="1">
    <location>
        <begin position="10"/>
        <end position="56"/>
    </location>
</feature>
<feature type="domain" description="PAC" evidence="2">
    <location>
        <begin position="83"/>
        <end position="135"/>
    </location>
</feature>
<dbReference type="InterPro" id="IPR035965">
    <property type="entry name" value="PAS-like_dom_sf"/>
</dbReference>
<dbReference type="Proteomes" id="UP000503117">
    <property type="component" value="Chromosome"/>
</dbReference>
<dbReference type="SMART" id="SM00091">
    <property type="entry name" value="PAS"/>
    <property type="match status" value="1"/>
</dbReference>
<dbReference type="PANTHER" id="PTHR46663">
    <property type="entry name" value="DIGUANYLATE CYCLASE DGCT-RELATED"/>
    <property type="match status" value="1"/>
</dbReference>
<protein>
    <submittedName>
        <fullName evidence="4">Diguanylate cyclase</fullName>
    </submittedName>
</protein>